<feature type="compositionally biased region" description="Basic and acidic residues" evidence="1">
    <location>
        <begin position="473"/>
        <end position="483"/>
    </location>
</feature>
<organism evidence="2 3">
    <name type="scientific">Cercospora zeae-maydis SCOH1-5</name>
    <dbReference type="NCBI Taxonomy" id="717836"/>
    <lineage>
        <taxon>Eukaryota</taxon>
        <taxon>Fungi</taxon>
        <taxon>Dikarya</taxon>
        <taxon>Ascomycota</taxon>
        <taxon>Pezizomycotina</taxon>
        <taxon>Dothideomycetes</taxon>
        <taxon>Dothideomycetidae</taxon>
        <taxon>Mycosphaerellales</taxon>
        <taxon>Mycosphaerellaceae</taxon>
        <taxon>Cercospora</taxon>
    </lineage>
</organism>
<protein>
    <submittedName>
        <fullName evidence="2">Uncharacterized protein</fullName>
    </submittedName>
</protein>
<feature type="compositionally biased region" description="Polar residues" evidence="1">
    <location>
        <begin position="508"/>
        <end position="523"/>
    </location>
</feature>
<feature type="region of interest" description="Disordered" evidence="1">
    <location>
        <begin position="1"/>
        <end position="38"/>
    </location>
</feature>
<dbReference type="OrthoDB" id="3650975at2759"/>
<evidence type="ECO:0000256" key="1">
    <source>
        <dbReference type="SAM" id="MobiDB-lite"/>
    </source>
</evidence>
<proteinExistence type="predicted"/>
<evidence type="ECO:0000313" key="3">
    <source>
        <dbReference type="Proteomes" id="UP000799539"/>
    </source>
</evidence>
<dbReference type="EMBL" id="ML992700">
    <property type="protein sequence ID" value="KAF2207806.1"/>
    <property type="molecule type" value="Genomic_DNA"/>
</dbReference>
<dbReference type="AlphaFoldDB" id="A0A6A6F257"/>
<reference evidence="2" key="1">
    <citation type="journal article" date="2020" name="Stud. Mycol.">
        <title>101 Dothideomycetes genomes: a test case for predicting lifestyles and emergence of pathogens.</title>
        <authorList>
            <person name="Haridas S."/>
            <person name="Albert R."/>
            <person name="Binder M."/>
            <person name="Bloem J."/>
            <person name="Labutti K."/>
            <person name="Salamov A."/>
            <person name="Andreopoulos B."/>
            <person name="Baker S."/>
            <person name="Barry K."/>
            <person name="Bills G."/>
            <person name="Bluhm B."/>
            <person name="Cannon C."/>
            <person name="Castanera R."/>
            <person name="Culley D."/>
            <person name="Daum C."/>
            <person name="Ezra D."/>
            <person name="Gonzalez J."/>
            <person name="Henrissat B."/>
            <person name="Kuo A."/>
            <person name="Liang C."/>
            <person name="Lipzen A."/>
            <person name="Lutzoni F."/>
            <person name="Magnuson J."/>
            <person name="Mondo S."/>
            <person name="Nolan M."/>
            <person name="Ohm R."/>
            <person name="Pangilinan J."/>
            <person name="Park H.-J."/>
            <person name="Ramirez L."/>
            <person name="Alfaro M."/>
            <person name="Sun H."/>
            <person name="Tritt A."/>
            <person name="Yoshinaga Y."/>
            <person name="Zwiers L.-H."/>
            <person name="Turgeon B."/>
            <person name="Goodwin S."/>
            <person name="Spatafora J."/>
            <person name="Crous P."/>
            <person name="Grigoriev I."/>
        </authorList>
    </citation>
    <scope>NUCLEOTIDE SEQUENCE</scope>
    <source>
        <strain evidence="2">SCOH1-5</strain>
    </source>
</reference>
<accession>A0A6A6F257</accession>
<dbReference type="Proteomes" id="UP000799539">
    <property type="component" value="Unassembled WGS sequence"/>
</dbReference>
<name>A0A6A6F257_9PEZI</name>
<keyword evidence="3" id="KW-1185">Reference proteome</keyword>
<feature type="region of interest" description="Disordered" evidence="1">
    <location>
        <begin position="508"/>
        <end position="558"/>
    </location>
</feature>
<sequence length="639" mass="72542">MAPTTAATAHQQLLTAPLPSLDVGVPRDSPPNSTPNEMLQHVCGSSRGPPISNLPFPQEVRDMVHEHLLEGENVRVEADLAPSSVAYSEPHKYKFHTAVMAVNKHFYADASKVFHEKNDFVKVTIDWTKVQLDQDKMAEIPVITRKKRHVKRFKPHACHIAFRCAQLGKKTKRAVSFVMLAQDLPSVVHMLRWLTFSLPWDSKAEDDRGDSQVWHYAHSPRGKFEISTMITTRSTAHRNQDRFITRPEDNRILQKVLKSIGPMVFPGQKAGLYHLTSEKTMIRHNLLEAVLTAEIGASRVWPQAFLCSLLDYILDSKQRADDLALAGHSEQAIHIYLYIIKSCPRWDNRIVVAPASDWLVVCILQTLLDMNANVFFLLIAADRAYTRDFLAAWLEGFNYVYSCLFEAPITYNTPSVDQDKWWNSHSIHHAIALYELLLRRDLSDSPGNGPPDSLTLAFQYLKVLWMDQGGEADGWHKQDEAHHGNQQGEADNEIHRDEADNGIQQEQVDDGTQQGQADNGTQREQADDGTQQGQADDKTQHEEADDGAQQAKANHPDPHLKRDLLLIEYMISNHVAYSAFMSGRWDNDTMLSMLSVRKLGPRIVTTPMPKQLEDLRSRTERWTDKVAEKQYLGDPSNFR</sequence>
<feature type="compositionally biased region" description="Low complexity" evidence="1">
    <location>
        <begin position="1"/>
        <end position="18"/>
    </location>
</feature>
<feature type="region of interest" description="Disordered" evidence="1">
    <location>
        <begin position="472"/>
        <end position="491"/>
    </location>
</feature>
<evidence type="ECO:0000313" key="2">
    <source>
        <dbReference type="EMBL" id="KAF2207806.1"/>
    </source>
</evidence>
<gene>
    <name evidence="2" type="ORF">CERZMDRAFT_102072</name>
</gene>